<organism evidence="2 3">
    <name type="scientific">Micrococcus flavus</name>
    <dbReference type="NCBI Taxonomy" id="384602"/>
    <lineage>
        <taxon>Bacteria</taxon>
        <taxon>Bacillati</taxon>
        <taxon>Actinomycetota</taxon>
        <taxon>Actinomycetes</taxon>
        <taxon>Micrococcales</taxon>
        <taxon>Micrococcaceae</taxon>
        <taxon>Micrococcus</taxon>
    </lineage>
</organism>
<dbReference type="SUPFAM" id="SSF52777">
    <property type="entry name" value="CoA-dependent acyltransferases"/>
    <property type="match status" value="2"/>
</dbReference>
<dbReference type="GO" id="GO:0008610">
    <property type="term" value="P:lipid biosynthetic process"/>
    <property type="evidence" value="ECO:0007669"/>
    <property type="project" value="UniProtKB-ARBA"/>
</dbReference>
<dbReference type="RefSeq" id="WP_135027415.1">
    <property type="nucleotide sequence ID" value="NZ_BMLA01000001.1"/>
</dbReference>
<feature type="domain" description="Condensation" evidence="1">
    <location>
        <begin position="50"/>
        <end position="308"/>
    </location>
</feature>
<dbReference type="Pfam" id="PF00668">
    <property type="entry name" value="Condensation"/>
    <property type="match status" value="1"/>
</dbReference>
<dbReference type="InterPro" id="IPR001242">
    <property type="entry name" value="Condensation_dom"/>
</dbReference>
<dbReference type="GO" id="GO:0003824">
    <property type="term" value="F:catalytic activity"/>
    <property type="evidence" value="ECO:0007669"/>
    <property type="project" value="InterPro"/>
</dbReference>
<dbReference type="Gene3D" id="3.30.559.30">
    <property type="entry name" value="Nonribosomal peptide synthetase, condensation domain"/>
    <property type="match status" value="1"/>
</dbReference>
<reference evidence="2 3" key="1">
    <citation type="submission" date="2020-08" db="EMBL/GenBank/DDBJ databases">
        <title>Sequencing the genomes of 1000 actinobacteria strains.</title>
        <authorList>
            <person name="Klenk H.-P."/>
        </authorList>
    </citation>
    <scope>NUCLEOTIDE SEQUENCE [LARGE SCALE GENOMIC DNA]</scope>
    <source>
        <strain evidence="2 3">DSM 19079</strain>
    </source>
</reference>
<dbReference type="InterPro" id="IPR023213">
    <property type="entry name" value="CAT-like_dom_sf"/>
</dbReference>
<name>A0A4Y8X3N5_9MICC</name>
<keyword evidence="3" id="KW-1185">Reference proteome</keyword>
<evidence type="ECO:0000259" key="1">
    <source>
        <dbReference type="Pfam" id="PF00668"/>
    </source>
</evidence>
<comment type="caution">
    <text evidence="2">The sequence shown here is derived from an EMBL/GenBank/DDBJ whole genome shotgun (WGS) entry which is preliminary data.</text>
</comment>
<dbReference type="AlphaFoldDB" id="A0A4Y8X3N5"/>
<dbReference type="OrthoDB" id="9789603at2"/>
<evidence type="ECO:0000313" key="3">
    <source>
        <dbReference type="Proteomes" id="UP000560081"/>
    </source>
</evidence>
<dbReference type="Gene3D" id="3.30.559.10">
    <property type="entry name" value="Chloramphenicol acetyltransferase-like domain"/>
    <property type="match status" value="1"/>
</dbReference>
<evidence type="ECO:0000313" key="2">
    <source>
        <dbReference type="EMBL" id="MBB4882640.1"/>
    </source>
</evidence>
<sequence>MRLTNVAHLRLPFGPLWTYRLEVGSPGAALPLSADQARHVGEGPRAGSWMALALRLPAPVQREVLSRAWHAVVERHGTLRTVALLDDDGVPSLHEVPVLGGAWVEHPVRAGQPMHVAVRRLLDEACSPEQTPSHRLSVIETMDGPVVLIASDHAHVDMWSFLVLLRDLLDAVQALREGRDPALGTAPSFGEHTVLQAERPAPSPEEAARWHGMLQECGGHFPVFPLPLGADSPVPERVEVRDVLDVVGNEALADAAAGQGVSSLALVVSVLAEVTGRLAGSPLRALFPVHTRLDPRWHDSVGWFIANSVLAPASACAADAAAAVREAVRLGRPRLDPVLSRYPDAGAVPGMFALSWLDLRRLPVAVDSRRVQAELVSARIRTDNVMVWFVSDGTGLHLRCRYPDTDTARASVGTWLDAVVAGVRERAVGPAAPPAGR</sequence>
<dbReference type="Proteomes" id="UP000560081">
    <property type="component" value="Unassembled WGS sequence"/>
</dbReference>
<proteinExistence type="predicted"/>
<dbReference type="EMBL" id="JACHMC010000001">
    <property type="protein sequence ID" value="MBB4882640.1"/>
    <property type="molecule type" value="Genomic_DNA"/>
</dbReference>
<protein>
    <recommendedName>
        <fullName evidence="1">Condensation domain-containing protein</fullName>
    </recommendedName>
</protein>
<accession>A0A4Y8X3N5</accession>
<gene>
    <name evidence="2" type="ORF">BJ976_000991</name>
</gene>